<dbReference type="InterPro" id="IPR007055">
    <property type="entry name" value="BON_dom"/>
</dbReference>
<evidence type="ECO:0000313" key="4">
    <source>
        <dbReference type="Proteomes" id="UP001597201"/>
    </source>
</evidence>
<dbReference type="Proteomes" id="UP001597201">
    <property type="component" value="Unassembled WGS sequence"/>
</dbReference>
<dbReference type="EMBL" id="JBHTMY010000002">
    <property type="protein sequence ID" value="MFD1315319.1"/>
    <property type="molecule type" value="Genomic_DNA"/>
</dbReference>
<gene>
    <name evidence="3" type="primary">lysM</name>
    <name evidence="3" type="ORF">ACFQ39_06790</name>
</gene>
<reference evidence="4" key="1">
    <citation type="journal article" date="2019" name="Int. J. Syst. Evol. Microbiol.">
        <title>The Global Catalogue of Microorganisms (GCM) 10K type strain sequencing project: providing services to taxonomists for standard genome sequencing and annotation.</title>
        <authorList>
            <consortium name="The Broad Institute Genomics Platform"/>
            <consortium name="The Broad Institute Genome Sequencing Center for Infectious Disease"/>
            <person name="Wu L."/>
            <person name="Ma J."/>
        </authorList>
    </citation>
    <scope>NUCLEOTIDE SEQUENCE [LARGE SCALE GENOMIC DNA]</scope>
    <source>
        <strain evidence="4">CCUG 61485</strain>
    </source>
</reference>
<proteinExistence type="predicted"/>
<name>A0ABW3Y3J9_9FLAO</name>
<dbReference type="SUPFAM" id="SSF54106">
    <property type="entry name" value="LysM domain"/>
    <property type="match status" value="1"/>
</dbReference>
<sequence length="145" mass="15641">MGLFSFSKDSGDKAIDTSAENKVNASTLMNTIQSYGFDVKDLDVEIDGDTAKIYGTAADQATREKVMLTVGNTKGIAKVEDKMVTAAPAPEAKMHTVASGESLSKIAKKYYGDAMKYNVIFEANNPPLSNPDKIYPGQVLRIPEL</sequence>
<accession>A0ABW3Y3J9</accession>
<dbReference type="Pfam" id="PF01476">
    <property type="entry name" value="LysM"/>
    <property type="match status" value="1"/>
</dbReference>
<dbReference type="InterPro" id="IPR018392">
    <property type="entry name" value="LysM"/>
</dbReference>
<keyword evidence="4" id="KW-1185">Reference proteome</keyword>
<dbReference type="PANTHER" id="PTHR34700">
    <property type="entry name" value="POTASSIUM BINDING PROTEIN KBP"/>
    <property type="match status" value="1"/>
</dbReference>
<dbReference type="CDD" id="cd00118">
    <property type="entry name" value="LysM"/>
    <property type="match status" value="1"/>
</dbReference>
<comment type="caution">
    <text evidence="3">The sequence shown here is derived from an EMBL/GenBank/DDBJ whole genome shotgun (WGS) entry which is preliminary data.</text>
</comment>
<dbReference type="Gene3D" id="3.10.350.10">
    <property type="entry name" value="LysM domain"/>
    <property type="match status" value="1"/>
</dbReference>
<dbReference type="SMART" id="SM00257">
    <property type="entry name" value="LysM"/>
    <property type="match status" value="1"/>
</dbReference>
<evidence type="ECO:0000313" key="3">
    <source>
        <dbReference type="EMBL" id="MFD1315319.1"/>
    </source>
</evidence>
<protein>
    <submittedName>
        <fullName evidence="3">Peptidoglycan-binding protein LysM</fullName>
    </submittedName>
</protein>
<dbReference type="InterPro" id="IPR052196">
    <property type="entry name" value="Bact_Kbp"/>
</dbReference>
<evidence type="ECO:0000259" key="2">
    <source>
        <dbReference type="PROSITE" id="PS51782"/>
    </source>
</evidence>
<evidence type="ECO:0000259" key="1">
    <source>
        <dbReference type="PROSITE" id="PS50914"/>
    </source>
</evidence>
<dbReference type="PANTHER" id="PTHR34700:SF8">
    <property type="entry name" value="POTASSIUM BINDING PROTEIN KBP"/>
    <property type="match status" value="1"/>
</dbReference>
<dbReference type="RefSeq" id="WP_377177356.1">
    <property type="nucleotide sequence ID" value="NZ_JBHTMY010000002.1"/>
</dbReference>
<dbReference type="PROSITE" id="PS50914">
    <property type="entry name" value="BON"/>
    <property type="match status" value="1"/>
</dbReference>
<organism evidence="3 4">
    <name type="scientific">Namhaeicola litoreus</name>
    <dbReference type="NCBI Taxonomy" id="1052145"/>
    <lineage>
        <taxon>Bacteria</taxon>
        <taxon>Pseudomonadati</taxon>
        <taxon>Bacteroidota</taxon>
        <taxon>Flavobacteriia</taxon>
        <taxon>Flavobacteriales</taxon>
        <taxon>Flavobacteriaceae</taxon>
        <taxon>Namhaeicola</taxon>
    </lineage>
</organism>
<dbReference type="PROSITE" id="PS51782">
    <property type="entry name" value="LYSM"/>
    <property type="match status" value="1"/>
</dbReference>
<dbReference type="InterPro" id="IPR036779">
    <property type="entry name" value="LysM_dom_sf"/>
</dbReference>
<dbReference type="NCBIfam" id="NF008399">
    <property type="entry name" value="PRK11198.1"/>
    <property type="match status" value="1"/>
</dbReference>
<feature type="domain" description="LysM" evidence="2">
    <location>
        <begin position="93"/>
        <end position="142"/>
    </location>
</feature>
<feature type="domain" description="BON" evidence="1">
    <location>
        <begin position="15"/>
        <end position="87"/>
    </location>
</feature>